<comment type="similarity">
    <text evidence="7">Belongs to the binding-protein-dependent transport system permease family.</text>
</comment>
<evidence type="ECO:0000256" key="4">
    <source>
        <dbReference type="ARBA" id="ARBA00022692"/>
    </source>
</evidence>
<dbReference type="RefSeq" id="WP_079411673.1">
    <property type="nucleotide sequence ID" value="NZ_MBTG01000009.1"/>
</dbReference>
<comment type="subcellular location">
    <subcellularLocation>
        <location evidence="1 7">Cell membrane</location>
        <topology evidence="1 7">Multi-pass membrane protein</topology>
    </subcellularLocation>
</comment>
<evidence type="ECO:0000256" key="7">
    <source>
        <dbReference type="RuleBase" id="RU363032"/>
    </source>
</evidence>
<dbReference type="GO" id="GO:0055085">
    <property type="term" value="P:transmembrane transport"/>
    <property type="evidence" value="ECO:0007669"/>
    <property type="project" value="InterPro"/>
</dbReference>
<keyword evidence="6 7" id="KW-0472">Membrane</keyword>
<evidence type="ECO:0000259" key="8">
    <source>
        <dbReference type="PROSITE" id="PS50928"/>
    </source>
</evidence>
<keyword evidence="3" id="KW-1003">Cell membrane</keyword>
<evidence type="ECO:0000256" key="3">
    <source>
        <dbReference type="ARBA" id="ARBA00022475"/>
    </source>
</evidence>
<evidence type="ECO:0000256" key="2">
    <source>
        <dbReference type="ARBA" id="ARBA00022448"/>
    </source>
</evidence>
<dbReference type="OrthoDB" id="9788108at2"/>
<feature type="transmembrane region" description="Helical" evidence="7">
    <location>
        <begin position="73"/>
        <end position="95"/>
    </location>
</feature>
<dbReference type="Pfam" id="PF00528">
    <property type="entry name" value="BPD_transp_1"/>
    <property type="match status" value="1"/>
</dbReference>
<feature type="transmembrane region" description="Helical" evidence="7">
    <location>
        <begin position="209"/>
        <end position="229"/>
    </location>
</feature>
<keyword evidence="2 7" id="KW-0813">Transport</keyword>
<keyword evidence="4 7" id="KW-0812">Transmembrane</keyword>
<evidence type="ECO:0000256" key="1">
    <source>
        <dbReference type="ARBA" id="ARBA00004651"/>
    </source>
</evidence>
<sequence>MVGQNKLSKLVVIIGFLLPSLAGLLLFQLVPMLSSAVISFTNWDLLTPAKFVGFDNYTEALQDEKTLTSLLNIIQYIIGYLPSVLIFGVLFAVLLNRKLRGIKLYRMFIFVPVITSWVAVSIVWRWLLNGQNGLINYLLSLVGIQGPVWLQDFVWAMPSIIAVSVWKDIGYVTVILLAGLQDISEDYYEAATIDGAGGFQQFIRVTLPLLTPSIFFVLVISLINGFQLFDQVLVMTGGGPAGQTSTLVQQIYGNAFQSYKMGFASAQSWILFVIIFIVTIFQQKLQKRWVTYDR</sequence>
<keyword evidence="5 7" id="KW-1133">Transmembrane helix</keyword>
<dbReference type="CDD" id="cd06261">
    <property type="entry name" value="TM_PBP2"/>
    <property type="match status" value="1"/>
</dbReference>
<evidence type="ECO:0000313" key="9">
    <source>
        <dbReference type="EMBL" id="OPH58586.1"/>
    </source>
</evidence>
<comment type="caution">
    <text evidence="9">The sequence shown here is derived from an EMBL/GenBank/DDBJ whole genome shotgun (WGS) entry which is preliminary data.</text>
</comment>
<reference evidence="10" key="1">
    <citation type="submission" date="2016-07" db="EMBL/GenBank/DDBJ databases">
        <authorList>
            <person name="Florea S."/>
            <person name="Webb J.S."/>
            <person name="Jaromczyk J."/>
            <person name="Schardl C.L."/>
        </authorList>
    </citation>
    <scope>NUCLEOTIDE SEQUENCE [LARGE SCALE GENOMIC DNA]</scope>
    <source>
        <strain evidence="10">CY1</strain>
    </source>
</reference>
<dbReference type="SUPFAM" id="SSF161098">
    <property type="entry name" value="MetI-like"/>
    <property type="match status" value="1"/>
</dbReference>
<dbReference type="GO" id="GO:0005886">
    <property type="term" value="C:plasma membrane"/>
    <property type="evidence" value="ECO:0007669"/>
    <property type="project" value="UniProtKB-SubCell"/>
</dbReference>
<dbReference type="Proteomes" id="UP000190626">
    <property type="component" value="Unassembled WGS sequence"/>
</dbReference>
<dbReference type="PANTHER" id="PTHR30193">
    <property type="entry name" value="ABC TRANSPORTER PERMEASE PROTEIN"/>
    <property type="match status" value="1"/>
</dbReference>
<evidence type="ECO:0000313" key="10">
    <source>
        <dbReference type="Proteomes" id="UP000190626"/>
    </source>
</evidence>
<dbReference type="InterPro" id="IPR000515">
    <property type="entry name" value="MetI-like"/>
</dbReference>
<feature type="transmembrane region" description="Helical" evidence="7">
    <location>
        <begin position="261"/>
        <end position="281"/>
    </location>
</feature>
<dbReference type="PANTHER" id="PTHR30193:SF37">
    <property type="entry name" value="INNER MEMBRANE ABC TRANSPORTER PERMEASE PROTEIN YCJO"/>
    <property type="match status" value="1"/>
</dbReference>
<dbReference type="EMBL" id="MBTG01000009">
    <property type="protein sequence ID" value="OPH58586.1"/>
    <property type="molecule type" value="Genomic_DNA"/>
</dbReference>
<dbReference type="STRING" id="1469647.BC351_22525"/>
<dbReference type="AlphaFoldDB" id="A0A1V4HLY5"/>
<dbReference type="SUPFAM" id="SSF160964">
    <property type="entry name" value="MalF N-terminal region-like"/>
    <property type="match status" value="1"/>
</dbReference>
<feature type="domain" description="ABC transmembrane type-1" evidence="8">
    <location>
        <begin position="70"/>
        <end position="282"/>
    </location>
</feature>
<accession>A0A1V4HLY5</accession>
<organism evidence="9 10">
    <name type="scientific">Paenibacillus ferrarius</name>
    <dbReference type="NCBI Taxonomy" id="1469647"/>
    <lineage>
        <taxon>Bacteria</taxon>
        <taxon>Bacillati</taxon>
        <taxon>Bacillota</taxon>
        <taxon>Bacilli</taxon>
        <taxon>Bacillales</taxon>
        <taxon>Paenibacillaceae</taxon>
        <taxon>Paenibacillus</taxon>
    </lineage>
</organism>
<protein>
    <submittedName>
        <fullName evidence="9">Sugar ABC transporter permease</fullName>
    </submittedName>
</protein>
<proteinExistence type="inferred from homology"/>
<gene>
    <name evidence="9" type="ORF">BC351_22525</name>
</gene>
<evidence type="ECO:0000256" key="5">
    <source>
        <dbReference type="ARBA" id="ARBA00022989"/>
    </source>
</evidence>
<keyword evidence="10" id="KW-1185">Reference proteome</keyword>
<dbReference type="Gene3D" id="1.10.3720.10">
    <property type="entry name" value="MetI-like"/>
    <property type="match status" value="1"/>
</dbReference>
<dbReference type="InterPro" id="IPR035906">
    <property type="entry name" value="MetI-like_sf"/>
</dbReference>
<evidence type="ECO:0000256" key="6">
    <source>
        <dbReference type="ARBA" id="ARBA00023136"/>
    </source>
</evidence>
<feature type="transmembrane region" description="Helical" evidence="7">
    <location>
        <begin position="107"/>
        <end position="128"/>
    </location>
</feature>
<dbReference type="InterPro" id="IPR051393">
    <property type="entry name" value="ABC_transporter_permease"/>
</dbReference>
<name>A0A1V4HLY5_9BACL</name>
<dbReference type="PROSITE" id="PS50928">
    <property type="entry name" value="ABC_TM1"/>
    <property type="match status" value="1"/>
</dbReference>